<name>L2GQC1_VITCO</name>
<accession>L2GQC1</accession>
<evidence type="ECO:0000313" key="1">
    <source>
        <dbReference type="EMBL" id="ELA42814.1"/>
    </source>
</evidence>
<dbReference type="GO" id="GO:0000793">
    <property type="term" value="C:condensed chromosome"/>
    <property type="evidence" value="ECO:0007669"/>
    <property type="project" value="TreeGrafter"/>
</dbReference>
<dbReference type="Gene3D" id="1.25.10.10">
    <property type="entry name" value="Leucine-rich Repeat Variant"/>
    <property type="match status" value="1"/>
</dbReference>
<dbReference type="HOGENOM" id="CLU_023055_0_0_1"/>
<reference evidence="2" key="1">
    <citation type="submission" date="2011-05" db="EMBL/GenBank/DDBJ databases">
        <title>The genome sequence of Vittaforma corneae strain ATCC 50505.</title>
        <authorList>
            <consortium name="The Broad Institute Genome Sequencing Platform"/>
            <person name="Cuomo C."/>
            <person name="Didier E."/>
            <person name="Bowers L."/>
            <person name="Young S.K."/>
            <person name="Zeng Q."/>
            <person name="Gargeya S."/>
            <person name="Fitzgerald M."/>
            <person name="Haas B."/>
            <person name="Abouelleil A."/>
            <person name="Alvarado L."/>
            <person name="Arachchi H.M."/>
            <person name="Berlin A."/>
            <person name="Chapman S.B."/>
            <person name="Gearin G."/>
            <person name="Goldberg J."/>
            <person name="Griggs A."/>
            <person name="Gujja S."/>
            <person name="Hansen M."/>
            <person name="Heiman D."/>
            <person name="Howarth C."/>
            <person name="Larimer J."/>
            <person name="Lui A."/>
            <person name="MacDonald P.J.P."/>
            <person name="McCowen C."/>
            <person name="Montmayeur A."/>
            <person name="Murphy C."/>
            <person name="Neiman D."/>
            <person name="Pearson M."/>
            <person name="Priest M."/>
            <person name="Roberts A."/>
            <person name="Saif S."/>
            <person name="Shea T."/>
            <person name="Sisk P."/>
            <person name="Stolte C."/>
            <person name="Sykes S."/>
            <person name="Wortman J."/>
            <person name="Nusbaum C."/>
            <person name="Birren B."/>
        </authorList>
    </citation>
    <scope>NUCLEOTIDE SEQUENCE [LARGE SCALE GENOMIC DNA]</scope>
    <source>
        <strain evidence="2">ATCC 50505</strain>
    </source>
</reference>
<dbReference type="AlphaFoldDB" id="L2GQC1"/>
<gene>
    <name evidence="1" type="ORF">VICG_00129</name>
</gene>
<sequence>MDTLIQLQTIFNEIQTCDSRRFSENMSTVLAIIPRDSSFLRIIDSILVFPKSSLPPKVTYFVRRVFEELNETNKSIFNIILMYLLGKTYCKSTKIRKNSLRLINAMLAIEGDCCDDDLLAKIAEKLFDKEPSVRKEALKICIIFQNRHLSDSLTIQTTIKDIIRHDPSHDIRRVGFLGLELNESTLNCILERCVDSNMPIRKAFWMQYFPRIELEKLTCAQRIYLMKKGVNEREFNAKEIFLQKIRNYELDQFIEYFYCEEHEYELCVEEYLKNSTEEYEMIKYTPSYLHFLTCYYKIAEERNGRDALKLLPLDEFLQIFYVKCVELEKIAESVEDSTKQFKILKYFLKILGFYDLFTDDSKKYVLSIVNHIILACNFIPVVEECIVLLAKTCSDNLVKIAGGLIKKTRGRPICFSICEFVMKYLPFGEIHEAILNEIAILDIEQSTSLFFWYFVKNPNPNIESQYLTLLPNKKVVEGCADLALMGILDTSRIEDCLLTQLSRFNQNCVVPVSKLLLGKKLCSSEFVKYLLLIYYSTEADYIQQYLSLFFFEYFRINPQSLISVFCEVLELISSNHKVFVDQSLFWISNTENAMEYQSLYLSICIFIYNSYDALISKKHCFSVLSAVPVESSWDPMVTKKIITVLGLIIRKRPRENVNALLNQVMEIDDGTPLPPEEFENLKKVVKIQ</sequence>
<dbReference type="Proteomes" id="UP000011082">
    <property type="component" value="Unassembled WGS sequence"/>
</dbReference>
<dbReference type="STRING" id="993615.L2GQC1"/>
<dbReference type="EMBL" id="JH370130">
    <property type="protein sequence ID" value="ELA42814.1"/>
    <property type="molecule type" value="Genomic_DNA"/>
</dbReference>
<protein>
    <submittedName>
        <fullName evidence="1">Uncharacterized protein</fullName>
    </submittedName>
</protein>
<evidence type="ECO:0000313" key="2">
    <source>
        <dbReference type="Proteomes" id="UP000011082"/>
    </source>
</evidence>
<dbReference type="InterPro" id="IPR011989">
    <property type="entry name" value="ARM-like"/>
</dbReference>
<proteinExistence type="predicted"/>
<dbReference type="PANTHER" id="PTHR14418:SF5">
    <property type="entry name" value="CONDENSIN COMPLEX SUBUNIT 3"/>
    <property type="match status" value="1"/>
</dbReference>
<dbReference type="RefSeq" id="XP_007603582.1">
    <property type="nucleotide sequence ID" value="XM_007603520.1"/>
</dbReference>
<dbReference type="GeneID" id="19880847"/>
<dbReference type="OMA" id="CECTSII"/>
<dbReference type="GO" id="GO:0007076">
    <property type="term" value="P:mitotic chromosome condensation"/>
    <property type="evidence" value="ECO:0007669"/>
    <property type="project" value="InterPro"/>
</dbReference>
<dbReference type="VEuPathDB" id="MicrosporidiaDB:VICG_00129"/>
<dbReference type="GO" id="GO:0000796">
    <property type="term" value="C:condensin complex"/>
    <property type="evidence" value="ECO:0007669"/>
    <property type="project" value="InterPro"/>
</dbReference>
<dbReference type="SUPFAM" id="SSF48371">
    <property type="entry name" value="ARM repeat"/>
    <property type="match status" value="1"/>
</dbReference>
<dbReference type="InParanoid" id="L2GQC1"/>
<dbReference type="OrthoDB" id="27187at2759"/>
<organism evidence="1 2">
    <name type="scientific">Vittaforma corneae (strain ATCC 50505)</name>
    <name type="common">Microsporidian parasite</name>
    <name type="synonym">Nosema corneum</name>
    <dbReference type="NCBI Taxonomy" id="993615"/>
    <lineage>
        <taxon>Eukaryota</taxon>
        <taxon>Fungi</taxon>
        <taxon>Fungi incertae sedis</taxon>
        <taxon>Microsporidia</taxon>
        <taxon>Nosematidae</taxon>
        <taxon>Vittaforma</taxon>
    </lineage>
</organism>
<keyword evidence="2" id="KW-1185">Reference proteome</keyword>
<dbReference type="InterPro" id="IPR027165">
    <property type="entry name" value="CND3"/>
</dbReference>
<dbReference type="PANTHER" id="PTHR14418">
    <property type="entry name" value="CONDENSIN COMPLEX SUBUNIT 3-RELATED"/>
    <property type="match status" value="1"/>
</dbReference>
<dbReference type="InterPro" id="IPR016024">
    <property type="entry name" value="ARM-type_fold"/>
</dbReference>